<dbReference type="InterPro" id="IPR002401">
    <property type="entry name" value="Cyt_P450_E_grp-I"/>
</dbReference>
<dbReference type="GO" id="GO:0005506">
    <property type="term" value="F:iron ion binding"/>
    <property type="evidence" value="ECO:0007669"/>
    <property type="project" value="InterPro"/>
</dbReference>
<evidence type="ECO:0000256" key="3">
    <source>
        <dbReference type="ARBA" id="ARBA00022617"/>
    </source>
</evidence>
<dbReference type="Gene3D" id="1.10.630.10">
    <property type="entry name" value="Cytochrome P450"/>
    <property type="match status" value="1"/>
</dbReference>
<dbReference type="PANTHER" id="PTHR24305:SF96">
    <property type="entry name" value="CYTOCHROME P450 MONOOXYGENASE STCB-RELATED"/>
    <property type="match status" value="1"/>
</dbReference>
<dbReference type="Proteomes" id="UP000781932">
    <property type="component" value="Unassembled WGS sequence"/>
</dbReference>
<dbReference type="RefSeq" id="XP_038739641.1">
    <property type="nucleotide sequence ID" value="XM_038894979.1"/>
</dbReference>
<dbReference type="Pfam" id="PF00067">
    <property type="entry name" value="p450"/>
    <property type="match status" value="1"/>
</dbReference>
<feature type="domain" description="Heterokaryon incompatibility" evidence="9">
    <location>
        <begin position="455"/>
        <end position="523"/>
    </location>
</feature>
<dbReference type="InterPro" id="IPR036396">
    <property type="entry name" value="Cyt_P450_sf"/>
</dbReference>
<dbReference type="InterPro" id="IPR001128">
    <property type="entry name" value="Cyt_P450"/>
</dbReference>
<dbReference type="PRINTS" id="PR00385">
    <property type="entry name" value="P450"/>
</dbReference>
<evidence type="ECO:0000256" key="7">
    <source>
        <dbReference type="PIRSR" id="PIRSR602401-1"/>
    </source>
</evidence>
<evidence type="ECO:0000256" key="2">
    <source>
        <dbReference type="ARBA" id="ARBA00010617"/>
    </source>
</evidence>
<proteinExistence type="inferred from homology"/>
<protein>
    <submittedName>
        <fullName evidence="10">Cytochrome p450 monooxygenase</fullName>
    </submittedName>
</protein>
<dbReference type="PANTHER" id="PTHR24305">
    <property type="entry name" value="CYTOCHROME P450"/>
    <property type="match status" value="1"/>
</dbReference>
<evidence type="ECO:0000256" key="1">
    <source>
        <dbReference type="ARBA" id="ARBA00001971"/>
    </source>
</evidence>
<evidence type="ECO:0000313" key="10">
    <source>
        <dbReference type="EMBL" id="KAF9870180.1"/>
    </source>
</evidence>
<dbReference type="AlphaFoldDB" id="A0A9P6LF50"/>
<dbReference type="PROSITE" id="PS00086">
    <property type="entry name" value="CYTOCHROME_P450"/>
    <property type="match status" value="1"/>
</dbReference>
<comment type="similarity">
    <text evidence="2 8">Belongs to the cytochrome P450 family.</text>
</comment>
<comment type="cofactor">
    <cofactor evidence="1 7">
        <name>heme</name>
        <dbReference type="ChEBI" id="CHEBI:30413"/>
    </cofactor>
</comment>
<keyword evidence="5 8" id="KW-0560">Oxidoreductase</keyword>
<dbReference type="InterPro" id="IPR050121">
    <property type="entry name" value="Cytochrome_P450_monoxygenase"/>
</dbReference>
<accession>A0A9P6LF50</accession>
<gene>
    <name evidence="10" type="ORF">CkaCkLH20_12266</name>
</gene>
<evidence type="ECO:0000256" key="6">
    <source>
        <dbReference type="ARBA" id="ARBA00023004"/>
    </source>
</evidence>
<comment type="caution">
    <text evidence="10">The sequence shown here is derived from an EMBL/GenBank/DDBJ whole genome shotgun (WGS) entry which is preliminary data.</text>
</comment>
<dbReference type="Pfam" id="PF06985">
    <property type="entry name" value="HET"/>
    <property type="match status" value="1"/>
</dbReference>
<dbReference type="GO" id="GO:0020037">
    <property type="term" value="F:heme binding"/>
    <property type="evidence" value="ECO:0007669"/>
    <property type="project" value="InterPro"/>
</dbReference>
<dbReference type="EMBL" id="JAATWM020000057">
    <property type="protein sequence ID" value="KAF9870180.1"/>
    <property type="molecule type" value="Genomic_DNA"/>
</dbReference>
<dbReference type="GO" id="GO:0004497">
    <property type="term" value="F:monooxygenase activity"/>
    <property type="evidence" value="ECO:0007669"/>
    <property type="project" value="UniProtKB-KW"/>
</dbReference>
<keyword evidence="11" id="KW-1185">Reference proteome</keyword>
<reference evidence="10" key="2">
    <citation type="submission" date="2020-11" db="EMBL/GenBank/DDBJ databases">
        <title>Whole genome sequencing of Colletotrichum sp.</title>
        <authorList>
            <person name="Li H."/>
        </authorList>
    </citation>
    <scope>NUCLEOTIDE SEQUENCE</scope>
    <source>
        <strain evidence="10">CkLH20</strain>
    </source>
</reference>
<organism evidence="10 11">
    <name type="scientific">Colletotrichum karsti</name>
    <dbReference type="NCBI Taxonomy" id="1095194"/>
    <lineage>
        <taxon>Eukaryota</taxon>
        <taxon>Fungi</taxon>
        <taxon>Dikarya</taxon>
        <taxon>Ascomycota</taxon>
        <taxon>Pezizomycotina</taxon>
        <taxon>Sordariomycetes</taxon>
        <taxon>Hypocreomycetidae</taxon>
        <taxon>Glomerellales</taxon>
        <taxon>Glomerellaceae</taxon>
        <taxon>Colletotrichum</taxon>
        <taxon>Colletotrichum boninense species complex</taxon>
    </lineage>
</organism>
<evidence type="ECO:0000256" key="4">
    <source>
        <dbReference type="ARBA" id="ARBA00022723"/>
    </source>
</evidence>
<evidence type="ECO:0000313" key="11">
    <source>
        <dbReference type="Proteomes" id="UP000781932"/>
    </source>
</evidence>
<sequence>MFGLLNEGSVVPTMVVLTLLAIGLTLRAVIRAALSPLKYIPGPWYTHFTHYVLKYHVVVGRRIYYVHDLHRKYGDIVRLSPDEVSVATADGHRQIYATNSQCLKHEWYLKFGGHNEPGLFTMRNPREHAKRRKMFARAFSKSQLRTQWEDVIAAITREGVRKIAEQLRRDGEVDVLKWFTFMASDVSGELMFGESWDMLRKGEKNEFIRSIEIFTQVSGLTAELPLLKPLGRLVPLPWFRTAFRGWDYVIDYASRAVDNSKKLTQLGERNIFGTILANAEKGETLTEWDIKNEAGNFTVAGTDTTAVTLSYLVYAVLSHPRIQAEIEAEVARLPEDFRDADVEELKWLNAALSETNRLFAAAQGAFPRRTPPGGLTIEGYAVPGNTTISAQGYTMHRKEELFPDALEFKPERWFPESNMPAEAKAVVAPFGSGSRICIGIHVAYIEMSCENVTGPTHEQTATELAKKENFDYIWIDKFCIAQTDDTDKAQEVRKMRDYYRNAGTGIVLTPELDTRKGRLRRSVRGRQRIGPREAGRCRKPPCPESIVSREWAGVQANHTAYEAEDHVEGEVLFGRARGRPYLYEDLEIAWSKKSEEGVGPEGGHDYRVSGAGQERKFRECEIWQRPEGHVEGGD</sequence>
<evidence type="ECO:0000256" key="8">
    <source>
        <dbReference type="RuleBase" id="RU000461"/>
    </source>
</evidence>
<feature type="binding site" description="axial binding residue" evidence="7">
    <location>
        <position position="437"/>
    </location>
    <ligand>
        <name>heme</name>
        <dbReference type="ChEBI" id="CHEBI:30413"/>
    </ligand>
    <ligandPart>
        <name>Fe</name>
        <dbReference type="ChEBI" id="CHEBI:18248"/>
    </ligandPart>
</feature>
<dbReference type="PRINTS" id="PR00463">
    <property type="entry name" value="EP450I"/>
</dbReference>
<keyword evidence="8 10" id="KW-0503">Monooxygenase</keyword>
<evidence type="ECO:0000259" key="9">
    <source>
        <dbReference type="Pfam" id="PF06985"/>
    </source>
</evidence>
<keyword evidence="4 7" id="KW-0479">Metal-binding</keyword>
<dbReference type="InterPro" id="IPR010730">
    <property type="entry name" value="HET"/>
</dbReference>
<keyword evidence="3 7" id="KW-0349">Heme</keyword>
<dbReference type="GO" id="GO:0016705">
    <property type="term" value="F:oxidoreductase activity, acting on paired donors, with incorporation or reduction of molecular oxygen"/>
    <property type="evidence" value="ECO:0007669"/>
    <property type="project" value="InterPro"/>
</dbReference>
<dbReference type="GeneID" id="62168053"/>
<dbReference type="SUPFAM" id="SSF48264">
    <property type="entry name" value="Cytochrome P450"/>
    <property type="match status" value="1"/>
</dbReference>
<keyword evidence="6 7" id="KW-0408">Iron</keyword>
<evidence type="ECO:0000256" key="5">
    <source>
        <dbReference type="ARBA" id="ARBA00023002"/>
    </source>
</evidence>
<dbReference type="OrthoDB" id="408631at2759"/>
<dbReference type="InterPro" id="IPR017972">
    <property type="entry name" value="Cyt_P450_CS"/>
</dbReference>
<reference evidence="10" key="1">
    <citation type="submission" date="2020-03" db="EMBL/GenBank/DDBJ databases">
        <authorList>
            <person name="He L."/>
        </authorList>
    </citation>
    <scope>NUCLEOTIDE SEQUENCE</scope>
    <source>
        <strain evidence="10">CkLH20</strain>
    </source>
</reference>
<name>A0A9P6LF50_9PEZI</name>